<dbReference type="Proteomes" id="UP000231501">
    <property type="component" value="Unassembled WGS sequence"/>
</dbReference>
<dbReference type="AlphaFoldDB" id="A0A2G9CE96"/>
<dbReference type="Pfam" id="PF11811">
    <property type="entry name" value="DUF3331"/>
    <property type="match status" value="1"/>
</dbReference>
<dbReference type="EMBL" id="PEOG01000016">
    <property type="protein sequence ID" value="PIM53819.1"/>
    <property type="molecule type" value="Genomic_DNA"/>
</dbReference>
<proteinExistence type="predicted"/>
<name>A0A2G9CE96_9BURK</name>
<evidence type="ECO:0008006" key="4">
    <source>
        <dbReference type="Google" id="ProtNLM"/>
    </source>
</evidence>
<keyword evidence="3" id="KW-1185">Reference proteome</keyword>
<reference evidence="2 3" key="1">
    <citation type="submission" date="2017-11" db="EMBL/GenBank/DDBJ databases">
        <title>Draft genome sequence of Mitsuaria sp. HWN-4.</title>
        <authorList>
            <person name="Gundlapally S.R."/>
        </authorList>
    </citation>
    <scope>NUCLEOTIDE SEQUENCE [LARGE SCALE GENOMIC DNA]</scope>
    <source>
        <strain evidence="2 3">HWN-4</strain>
    </source>
</reference>
<gene>
    <name evidence="2" type="ORF">CS062_07705</name>
</gene>
<protein>
    <recommendedName>
        <fullName evidence="4">DUF3331 domain-containing protein</fullName>
    </recommendedName>
</protein>
<organism evidence="2 3">
    <name type="scientific">Roseateles chitinivorans</name>
    <dbReference type="NCBI Taxonomy" id="2917965"/>
    <lineage>
        <taxon>Bacteria</taxon>
        <taxon>Pseudomonadati</taxon>
        <taxon>Pseudomonadota</taxon>
        <taxon>Betaproteobacteria</taxon>
        <taxon>Burkholderiales</taxon>
        <taxon>Sphaerotilaceae</taxon>
        <taxon>Roseateles</taxon>
    </lineage>
</organism>
<comment type="caution">
    <text evidence="2">The sequence shown here is derived from an EMBL/GenBank/DDBJ whole genome shotgun (WGS) entry which is preliminary data.</text>
</comment>
<feature type="region of interest" description="Disordered" evidence="1">
    <location>
        <begin position="55"/>
        <end position="82"/>
    </location>
</feature>
<accession>A0A2G9CE96</accession>
<evidence type="ECO:0000313" key="3">
    <source>
        <dbReference type="Proteomes" id="UP000231501"/>
    </source>
</evidence>
<evidence type="ECO:0000256" key="1">
    <source>
        <dbReference type="SAM" id="MobiDB-lite"/>
    </source>
</evidence>
<dbReference type="InterPro" id="IPR021769">
    <property type="entry name" value="DUF3331"/>
</dbReference>
<sequence>MRCPPLLYSSPVELFQASAPIVGGRERRCSMHRDLANDPTRAGWLRTVSWLRNGGVPDTPHPASPQPGSTRPHDSTSLTLRPPPTIHILDRPTPRTAAISWSDAGACHYGYQIWDMVPSKRDGICVLTGSTIRTGDLIYTPRVDEPSPINAGEMIAAAFVDA</sequence>
<evidence type="ECO:0000313" key="2">
    <source>
        <dbReference type="EMBL" id="PIM53819.1"/>
    </source>
</evidence>